<protein>
    <recommendedName>
        <fullName evidence="5">Peptidase C60</fullName>
    </recommendedName>
</protein>
<dbReference type="Pfam" id="PF04203">
    <property type="entry name" value="Sortase"/>
    <property type="match status" value="1"/>
</dbReference>
<sequence length="151" mass="16164">MPASPNQVPQRVRLPPLGVDAPIRPVLPGPDRQLGVPESPGVVGWWSAGVAPGSRHGTVVLAGHVDSRRDGPGALFRVADLEPGDPVTVTTAQAALRYRIEAVRSYPKESLPEDVFDRTGRPRLVLITCGGTFDDSTRQYDHNIVAYAVPA</sequence>
<evidence type="ECO:0000313" key="4">
    <source>
        <dbReference type="Proteomes" id="UP000584374"/>
    </source>
</evidence>
<organism evidence="3 4">
    <name type="scientific">Saccharopolyspora phatthalungensis</name>
    <dbReference type="NCBI Taxonomy" id="664693"/>
    <lineage>
        <taxon>Bacteria</taxon>
        <taxon>Bacillati</taxon>
        <taxon>Actinomycetota</taxon>
        <taxon>Actinomycetes</taxon>
        <taxon>Pseudonocardiales</taxon>
        <taxon>Pseudonocardiaceae</taxon>
        <taxon>Saccharopolyspora</taxon>
    </lineage>
</organism>
<comment type="caution">
    <text evidence="3">The sequence shown here is derived from an EMBL/GenBank/DDBJ whole genome shotgun (WGS) entry which is preliminary data.</text>
</comment>
<proteinExistence type="predicted"/>
<keyword evidence="4" id="KW-1185">Reference proteome</keyword>
<dbReference type="Proteomes" id="UP000584374">
    <property type="component" value="Unassembled WGS sequence"/>
</dbReference>
<evidence type="ECO:0008006" key="5">
    <source>
        <dbReference type="Google" id="ProtNLM"/>
    </source>
</evidence>
<reference evidence="3 4" key="1">
    <citation type="submission" date="2020-08" db="EMBL/GenBank/DDBJ databases">
        <title>Sequencing the genomes of 1000 actinobacteria strains.</title>
        <authorList>
            <person name="Klenk H.-P."/>
        </authorList>
    </citation>
    <scope>NUCLEOTIDE SEQUENCE [LARGE SCALE GENOMIC DNA]</scope>
    <source>
        <strain evidence="3 4">DSM 45584</strain>
    </source>
</reference>
<evidence type="ECO:0000313" key="3">
    <source>
        <dbReference type="EMBL" id="MBB5159387.1"/>
    </source>
</evidence>
<feature type="active site" description="Proton donor/acceptor" evidence="2">
    <location>
        <position position="64"/>
    </location>
</feature>
<dbReference type="AlphaFoldDB" id="A0A840QGX8"/>
<evidence type="ECO:0000256" key="2">
    <source>
        <dbReference type="PIRSR" id="PIRSR605754-1"/>
    </source>
</evidence>
<keyword evidence="1" id="KW-0378">Hydrolase</keyword>
<feature type="active site" description="Acyl-thioester intermediate" evidence="2">
    <location>
        <position position="129"/>
    </location>
</feature>
<dbReference type="CDD" id="cd05829">
    <property type="entry name" value="Sortase_F"/>
    <property type="match status" value="1"/>
</dbReference>
<dbReference type="InterPro" id="IPR042001">
    <property type="entry name" value="Sortase_F"/>
</dbReference>
<gene>
    <name evidence="3" type="ORF">BJ970_006986</name>
</gene>
<dbReference type="InterPro" id="IPR023365">
    <property type="entry name" value="Sortase_dom-sf"/>
</dbReference>
<dbReference type="SUPFAM" id="SSF63817">
    <property type="entry name" value="Sortase"/>
    <property type="match status" value="1"/>
</dbReference>
<evidence type="ECO:0000256" key="1">
    <source>
        <dbReference type="ARBA" id="ARBA00022801"/>
    </source>
</evidence>
<accession>A0A840QGX8</accession>
<dbReference type="InterPro" id="IPR005754">
    <property type="entry name" value="Sortase"/>
</dbReference>
<dbReference type="GO" id="GO:0016787">
    <property type="term" value="F:hydrolase activity"/>
    <property type="evidence" value="ECO:0007669"/>
    <property type="project" value="UniProtKB-KW"/>
</dbReference>
<name>A0A840QGX8_9PSEU</name>
<dbReference type="Gene3D" id="2.40.260.10">
    <property type="entry name" value="Sortase"/>
    <property type="match status" value="1"/>
</dbReference>
<dbReference type="EMBL" id="JACHIW010000002">
    <property type="protein sequence ID" value="MBB5159387.1"/>
    <property type="molecule type" value="Genomic_DNA"/>
</dbReference>